<gene>
    <name evidence="2" type="ORF">CCYN2B_20038</name>
</gene>
<keyword evidence="1" id="KW-1133">Transmembrane helix</keyword>
<organism evidence="2 3">
    <name type="scientific">Capnocytophaga cynodegmi</name>
    <dbReference type="NCBI Taxonomy" id="28189"/>
    <lineage>
        <taxon>Bacteria</taxon>
        <taxon>Pseudomonadati</taxon>
        <taxon>Bacteroidota</taxon>
        <taxon>Flavobacteriia</taxon>
        <taxon>Flavobacteriales</taxon>
        <taxon>Flavobacteriaceae</taxon>
        <taxon>Capnocytophaga</taxon>
    </lineage>
</organism>
<keyword evidence="3" id="KW-1185">Reference proteome</keyword>
<evidence type="ECO:0000313" key="2">
    <source>
        <dbReference type="EMBL" id="CEN34222.1"/>
    </source>
</evidence>
<dbReference type="STRING" id="28189.CCYN74_80051"/>
<keyword evidence="1" id="KW-0812">Transmembrane</keyword>
<accession>A0A0B7H8I5</accession>
<feature type="transmembrane region" description="Helical" evidence="1">
    <location>
        <begin position="34"/>
        <end position="51"/>
    </location>
</feature>
<dbReference type="AlphaFoldDB" id="A0A0B7H8I5"/>
<evidence type="ECO:0000313" key="3">
    <source>
        <dbReference type="Proteomes" id="UP000038055"/>
    </source>
</evidence>
<sequence>MNARIFFEYAYLAVCAISIYLAVEYWQTEQKQSFYLYIAFAIASLAMFFLRRRNRKRNERKDNS</sequence>
<proteinExistence type="predicted"/>
<name>A0A0B7H8I5_9FLAO</name>
<dbReference type="EMBL" id="CDOD01000012">
    <property type="protein sequence ID" value="CEN34222.1"/>
    <property type="molecule type" value="Genomic_DNA"/>
</dbReference>
<evidence type="ECO:0000256" key="1">
    <source>
        <dbReference type="SAM" id="Phobius"/>
    </source>
</evidence>
<reference evidence="3" key="1">
    <citation type="submission" date="2015-01" db="EMBL/GenBank/DDBJ databases">
        <authorList>
            <person name="MANFREDI Pablo"/>
        </authorList>
    </citation>
    <scope>NUCLEOTIDE SEQUENCE [LARGE SCALE GENOMIC DNA]</scope>
    <source>
        <strain evidence="3">Ccyn2B</strain>
    </source>
</reference>
<dbReference type="RefSeq" id="WP_041991380.1">
    <property type="nucleotide sequence ID" value="NZ_CDOD01000012.1"/>
</dbReference>
<keyword evidence="1" id="KW-0472">Membrane</keyword>
<feature type="transmembrane region" description="Helical" evidence="1">
    <location>
        <begin position="9"/>
        <end position="28"/>
    </location>
</feature>
<dbReference type="Proteomes" id="UP000038055">
    <property type="component" value="Unassembled WGS sequence"/>
</dbReference>
<protein>
    <submittedName>
        <fullName evidence="2">Uncharacterized protein</fullName>
    </submittedName>
</protein>
<dbReference type="NCBIfam" id="TIGR01167">
    <property type="entry name" value="LPXTG_anchor"/>
    <property type="match status" value="1"/>
</dbReference>